<dbReference type="InterPro" id="IPR027417">
    <property type="entry name" value="P-loop_NTPase"/>
</dbReference>
<dbReference type="PANTHER" id="PTHR43581:SF4">
    <property type="entry name" value="ATP_GTP PHOSPHATASE"/>
    <property type="match status" value="1"/>
</dbReference>
<name>A0A1H7M4R3_9GAMM</name>
<dbReference type="SUPFAM" id="SSF52540">
    <property type="entry name" value="P-loop containing nucleoside triphosphate hydrolases"/>
    <property type="match status" value="1"/>
</dbReference>
<gene>
    <name evidence="2" type="ORF">SAMN05444515_108118</name>
</gene>
<reference evidence="3" key="1">
    <citation type="submission" date="2016-10" db="EMBL/GenBank/DDBJ databases">
        <authorList>
            <person name="Varghese N."/>
            <person name="Submissions S."/>
        </authorList>
    </citation>
    <scope>NUCLEOTIDE SEQUENCE [LARGE SCALE GENOMIC DNA]</scope>
    <source>
        <strain evidence="3">DSM 241</strain>
    </source>
</reference>
<dbReference type="PANTHER" id="PTHR43581">
    <property type="entry name" value="ATP/GTP PHOSPHATASE"/>
    <property type="match status" value="1"/>
</dbReference>
<evidence type="ECO:0000313" key="3">
    <source>
        <dbReference type="Proteomes" id="UP000199256"/>
    </source>
</evidence>
<evidence type="ECO:0000313" key="2">
    <source>
        <dbReference type="EMBL" id="SEL05577.1"/>
    </source>
</evidence>
<dbReference type="Proteomes" id="UP000199256">
    <property type="component" value="Unassembled WGS sequence"/>
</dbReference>
<dbReference type="InterPro" id="IPR051396">
    <property type="entry name" value="Bact_Antivir_Def_Nuclease"/>
</dbReference>
<dbReference type="RefSeq" id="WP_090253481.1">
    <property type="nucleotide sequence ID" value="NZ_FOAA01000008.1"/>
</dbReference>
<dbReference type="EMBL" id="FOAA01000008">
    <property type="protein sequence ID" value="SEL05577.1"/>
    <property type="molecule type" value="Genomic_DNA"/>
</dbReference>
<dbReference type="Pfam" id="PF13175">
    <property type="entry name" value="AAA_15"/>
    <property type="match status" value="1"/>
</dbReference>
<evidence type="ECO:0000259" key="1">
    <source>
        <dbReference type="Pfam" id="PF13175"/>
    </source>
</evidence>
<dbReference type="OrthoDB" id="9815944at2"/>
<dbReference type="AlphaFoldDB" id="A0A1H7M4R3"/>
<accession>A0A1H7M4R3</accession>
<dbReference type="STRING" id="1396821.SAMN05444515_108118"/>
<sequence>MEFRAHIKNLGAVEEATINVKPLTLIAGENASGKSFVTKGLYCLLEAMSKDYLTETISRNTRSIEMDLVTLDAMIKQPAAIDAQFIKEMTEQHLPQLAKLADLSRDANFAQQQELLPASPNPLTSLLNRLRDYRHQRARVARMAKAVEVVDSIIKAAEEIQAHFSHAKSAVTQRIKDQVADNLKHNLQITNLAALINHNTRQAASVSIDALGTLNINMQGGVDFSLKSDGLQEVQQLQKVIFIDSPVYLNIQKGLTRKRVGLWAARRLKEDRYLQGYPRYVDQLYSLIGEQYIDEPDFQEISEEIQSLLNGRLTLSQSGELVYTASTGQQSPLSLTAMGVCNLGLIELLLRNNLINKGAFLIIDEPEAHVHPKWQVALMDILYKIAKAGANVIIATHSIDMAKKTELLMKRDSIAKEIISVNKMPSSKLPSTADELDKIAEVLEDLSTPFYEMYLQGI</sequence>
<keyword evidence="3" id="KW-1185">Reference proteome</keyword>
<organism evidence="2 3">
    <name type="scientific">Ectothiorhodospira marina</name>
    <dbReference type="NCBI Taxonomy" id="1396821"/>
    <lineage>
        <taxon>Bacteria</taxon>
        <taxon>Pseudomonadati</taxon>
        <taxon>Pseudomonadota</taxon>
        <taxon>Gammaproteobacteria</taxon>
        <taxon>Chromatiales</taxon>
        <taxon>Ectothiorhodospiraceae</taxon>
        <taxon>Ectothiorhodospira</taxon>
    </lineage>
</organism>
<feature type="domain" description="Endonuclease GajA/Old nuclease/RecF-like AAA" evidence="1">
    <location>
        <begin position="6"/>
        <end position="402"/>
    </location>
</feature>
<protein>
    <submittedName>
        <fullName evidence="2">AAA ATPase domain-containing protein</fullName>
    </submittedName>
</protein>
<dbReference type="InterPro" id="IPR041685">
    <property type="entry name" value="AAA_GajA/Old/RecF-like"/>
</dbReference>
<dbReference type="Gene3D" id="3.40.50.300">
    <property type="entry name" value="P-loop containing nucleotide triphosphate hydrolases"/>
    <property type="match status" value="1"/>
</dbReference>
<proteinExistence type="predicted"/>